<gene>
    <name evidence="2" type="ORF">CR164_09490</name>
</gene>
<dbReference type="RefSeq" id="WP_110023749.1">
    <property type="nucleotide sequence ID" value="NZ_PDNZ01000006.1"/>
</dbReference>
<dbReference type="InterPro" id="IPR053144">
    <property type="entry name" value="Acetyltransferase_Butenolide"/>
</dbReference>
<dbReference type="EMBL" id="PDNZ01000006">
    <property type="protein sequence ID" value="PWW81630.1"/>
    <property type="molecule type" value="Genomic_DNA"/>
</dbReference>
<sequence>MENSFTISTDKSKLDIEVVHDYLCNRSYWGKGRTIETIRKSIDNSLCFGMYDKAANFVGFARVVTDYAVFAYLMDLFVLEPYRNRGLGKMLVDHIVNNDLFNDILLCWRLDTLDAHELYRKYGFQEPAHPERIMERR</sequence>
<dbReference type="GO" id="GO:0016747">
    <property type="term" value="F:acyltransferase activity, transferring groups other than amino-acyl groups"/>
    <property type="evidence" value="ECO:0007669"/>
    <property type="project" value="InterPro"/>
</dbReference>
<evidence type="ECO:0000313" key="2">
    <source>
        <dbReference type="EMBL" id="PWW81630.1"/>
    </source>
</evidence>
<keyword evidence="2" id="KW-0808">Transferase</keyword>
<reference evidence="3" key="1">
    <citation type="submission" date="2017-10" db="EMBL/GenBank/DDBJ databases">
        <authorList>
            <person name="Gaisin V.A."/>
            <person name="Rysina M.S."/>
            <person name="Grouzdev D.S."/>
        </authorList>
    </citation>
    <scope>NUCLEOTIDE SEQUENCE [LARGE SCALE GENOMIC DNA]</scope>
    <source>
        <strain evidence="3">V1</strain>
    </source>
</reference>
<dbReference type="Pfam" id="PF13508">
    <property type="entry name" value="Acetyltransf_7"/>
    <property type="match status" value="1"/>
</dbReference>
<dbReference type="Gene3D" id="3.40.630.30">
    <property type="match status" value="1"/>
</dbReference>
<dbReference type="PANTHER" id="PTHR43233:SF1">
    <property type="entry name" value="FAMILY N-ACETYLTRANSFERASE, PUTATIVE (AFU_ORTHOLOGUE AFUA_6G03350)-RELATED"/>
    <property type="match status" value="1"/>
</dbReference>
<organism evidence="2 3">
    <name type="scientific">Prosthecochloris marina</name>
    <dbReference type="NCBI Taxonomy" id="2017681"/>
    <lineage>
        <taxon>Bacteria</taxon>
        <taxon>Pseudomonadati</taxon>
        <taxon>Chlorobiota</taxon>
        <taxon>Chlorobiia</taxon>
        <taxon>Chlorobiales</taxon>
        <taxon>Chlorobiaceae</taxon>
        <taxon>Prosthecochloris</taxon>
    </lineage>
</organism>
<dbReference type="AlphaFoldDB" id="A0A317T5U6"/>
<name>A0A317T5U6_9CHLB</name>
<dbReference type="CDD" id="cd04301">
    <property type="entry name" value="NAT_SF"/>
    <property type="match status" value="1"/>
</dbReference>
<dbReference type="InterPro" id="IPR016181">
    <property type="entry name" value="Acyl_CoA_acyltransferase"/>
</dbReference>
<dbReference type="PANTHER" id="PTHR43233">
    <property type="entry name" value="FAMILY N-ACETYLTRANSFERASE, PUTATIVE (AFU_ORTHOLOGUE AFUA_6G03350)-RELATED"/>
    <property type="match status" value="1"/>
</dbReference>
<comment type="caution">
    <text evidence="2">The sequence shown here is derived from an EMBL/GenBank/DDBJ whole genome shotgun (WGS) entry which is preliminary data.</text>
</comment>
<keyword evidence="3" id="KW-1185">Reference proteome</keyword>
<dbReference type="InterPro" id="IPR000182">
    <property type="entry name" value="GNAT_dom"/>
</dbReference>
<evidence type="ECO:0000313" key="3">
    <source>
        <dbReference type="Proteomes" id="UP000246278"/>
    </source>
</evidence>
<dbReference type="PROSITE" id="PS51186">
    <property type="entry name" value="GNAT"/>
    <property type="match status" value="1"/>
</dbReference>
<dbReference type="OrthoDB" id="3216107at2"/>
<proteinExistence type="predicted"/>
<dbReference type="Proteomes" id="UP000246278">
    <property type="component" value="Unassembled WGS sequence"/>
</dbReference>
<accession>A0A317T5U6</accession>
<protein>
    <submittedName>
        <fullName evidence="2">GNAT family N-acetyltransferase</fullName>
    </submittedName>
</protein>
<evidence type="ECO:0000259" key="1">
    <source>
        <dbReference type="PROSITE" id="PS51186"/>
    </source>
</evidence>
<feature type="domain" description="N-acetyltransferase" evidence="1">
    <location>
        <begin position="5"/>
        <end position="137"/>
    </location>
</feature>
<dbReference type="SUPFAM" id="SSF55729">
    <property type="entry name" value="Acyl-CoA N-acyltransferases (Nat)"/>
    <property type="match status" value="1"/>
</dbReference>